<keyword evidence="4" id="KW-1185">Reference proteome</keyword>
<dbReference type="SUPFAM" id="SSF56281">
    <property type="entry name" value="Metallo-hydrolase/oxidoreductase"/>
    <property type="match status" value="1"/>
</dbReference>
<evidence type="ECO:0000259" key="2">
    <source>
        <dbReference type="SMART" id="SM00849"/>
    </source>
</evidence>
<feature type="domain" description="Metallo-beta-lactamase" evidence="2">
    <location>
        <begin position="14"/>
        <end position="205"/>
    </location>
</feature>
<dbReference type="Gene3D" id="3.60.15.10">
    <property type="entry name" value="Ribonuclease Z/Hydroxyacylglutathione hydrolase-like"/>
    <property type="match status" value="1"/>
</dbReference>
<dbReference type="Proteomes" id="UP001061302">
    <property type="component" value="Chromosome"/>
</dbReference>
<accession>A0ABY6DK70</accession>
<dbReference type="RefSeq" id="WP_263123731.1">
    <property type="nucleotide sequence ID" value="NZ_CP106753.1"/>
</dbReference>
<keyword evidence="1" id="KW-0479">Metal-binding</keyword>
<dbReference type="InterPro" id="IPR051682">
    <property type="entry name" value="Mito_Persulfide_Diox"/>
</dbReference>
<evidence type="ECO:0000313" key="4">
    <source>
        <dbReference type="Proteomes" id="UP001061302"/>
    </source>
</evidence>
<dbReference type="EMBL" id="CP106753">
    <property type="protein sequence ID" value="UXY14432.1"/>
    <property type="molecule type" value="Genomic_DNA"/>
</dbReference>
<dbReference type="PANTHER" id="PTHR43084:SF1">
    <property type="entry name" value="PERSULFIDE DIOXYGENASE ETHE1, MITOCHONDRIAL"/>
    <property type="match status" value="1"/>
</dbReference>
<name>A0ABY6DK70_9NEIS</name>
<dbReference type="SMART" id="SM00849">
    <property type="entry name" value="Lactamase_B"/>
    <property type="match status" value="1"/>
</dbReference>
<dbReference type="CDD" id="cd07724">
    <property type="entry name" value="POD-like_MBL-fold"/>
    <property type="match status" value="1"/>
</dbReference>
<evidence type="ECO:0000256" key="1">
    <source>
        <dbReference type="ARBA" id="ARBA00022723"/>
    </source>
</evidence>
<dbReference type="InterPro" id="IPR036866">
    <property type="entry name" value="RibonucZ/Hydroxyglut_hydro"/>
</dbReference>
<dbReference type="InterPro" id="IPR044528">
    <property type="entry name" value="POD-like_MBL-fold"/>
</dbReference>
<dbReference type="Pfam" id="PF00753">
    <property type="entry name" value="Lactamase_B"/>
    <property type="match status" value="1"/>
</dbReference>
<dbReference type="InterPro" id="IPR001279">
    <property type="entry name" value="Metallo-B-lactamas"/>
</dbReference>
<gene>
    <name evidence="3" type="ORF">N8I74_14050</name>
</gene>
<dbReference type="PANTHER" id="PTHR43084">
    <property type="entry name" value="PERSULFIDE DIOXYGENASE ETHE1"/>
    <property type="match status" value="1"/>
</dbReference>
<organism evidence="3 4">
    <name type="scientific">Chitiniphilus purpureus</name>
    <dbReference type="NCBI Taxonomy" id="2981137"/>
    <lineage>
        <taxon>Bacteria</taxon>
        <taxon>Pseudomonadati</taxon>
        <taxon>Pseudomonadota</taxon>
        <taxon>Betaproteobacteria</taxon>
        <taxon>Neisseriales</taxon>
        <taxon>Chitinibacteraceae</taxon>
        <taxon>Chitiniphilus</taxon>
    </lineage>
</organism>
<sequence length="288" mass="31697">MQAQVQPFFDPDTSTVSYVVYDRPGGHAAIIDPVLDLDYASGSIGTASAQVLIDFVTAQQLSLQWILETHAHADHLSAAVWLRQQLGGRIAVGERIVAVQQRFGELFNLGEGFAADGRQFDHLLMPGERFRIGTLSALALFVPGHTPADMAYLVEDAVFVGDTLFMPDVGTARCDFPGGSASALWHSVQDVLYALPEQTRVFVCHDYLPQGRTFPRWESTIGEQKRKNIHLRADTGEAEFVARREARDANLALPRLILPALQVNIRAGMLPCAEANGRQYLKIPLNAF</sequence>
<proteinExistence type="predicted"/>
<evidence type="ECO:0000313" key="3">
    <source>
        <dbReference type="EMBL" id="UXY14432.1"/>
    </source>
</evidence>
<protein>
    <submittedName>
        <fullName evidence="3">MBL fold metallo-hydrolase</fullName>
    </submittedName>
</protein>
<reference evidence="3" key="1">
    <citation type="submission" date="2022-10" db="EMBL/GenBank/DDBJ databases">
        <title>Chitiniphilus purpureus sp. nov., a novel chitin-degrading bacterium isolated from crawfish pond sediment.</title>
        <authorList>
            <person name="Li K."/>
        </authorList>
    </citation>
    <scope>NUCLEOTIDE SEQUENCE</scope>
    <source>
        <strain evidence="3">CD1</strain>
    </source>
</reference>